<dbReference type="OrthoDB" id="2143914at2759"/>
<evidence type="ECO:0000256" key="5">
    <source>
        <dbReference type="ARBA" id="ARBA00023163"/>
    </source>
</evidence>
<keyword evidence="4" id="KW-0238">DNA-binding</keyword>
<dbReference type="Proteomes" id="UP000652761">
    <property type="component" value="Unassembled WGS sequence"/>
</dbReference>
<dbReference type="GO" id="GO:0003677">
    <property type="term" value="F:DNA binding"/>
    <property type="evidence" value="ECO:0007669"/>
    <property type="project" value="UniProtKB-KW"/>
</dbReference>
<organism evidence="10 11">
    <name type="scientific">Colocasia esculenta</name>
    <name type="common">Wild taro</name>
    <name type="synonym">Arum esculentum</name>
    <dbReference type="NCBI Taxonomy" id="4460"/>
    <lineage>
        <taxon>Eukaryota</taxon>
        <taxon>Viridiplantae</taxon>
        <taxon>Streptophyta</taxon>
        <taxon>Embryophyta</taxon>
        <taxon>Tracheophyta</taxon>
        <taxon>Spermatophyta</taxon>
        <taxon>Magnoliopsida</taxon>
        <taxon>Liliopsida</taxon>
        <taxon>Araceae</taxon>
        <taxon>Aroideae</taxon>
        <taxon>Colocasieae</taxon>
        <taxon>Colocasia</taxon>
    </lineage>
</organism>
<feature type="region of interest" description="Disordered" evidence="7">
    <location>
        <begin position="117"/>
        <end position="202"/>
    </location>
</feature>
<feature type="domain" description="HTH myb-type" evidence="9">
    <location>
        <begin position="63"/>
        <end position="117"/>
    </location>
</feature>
<dbReference type="InterPro" id="IPR015495">
    <property type="entry name" value="Myb_TF_plants"/>
</dbReference>
<dbReference type="SUPFAM" id="SSF46689">
    <property type="entry name" value="Homeodomain-like"/>
    <property type="match status" value="1"/>
</dbReference>
<feature type="domain" description="HTH myb-type" evidence="9">
    <location>
        <begin position="10"/>
        <end position="62"/>
    </location>
</feature>
<evidence type="ECO:0000313" key="11">
    <source>
        <dbReference type="Proteomes" id="UP000652761"/>
    </source>
</evidence>
<feature type="domain" description="Myb-like" evidence="8">
    <location>
        <begin position="10"/>
        <end position="62"/>
    </location>
</feature>
<evidence type="ECO:0000259" key="9">
    <source>
        <dbReference type="PROSITE" id="PS51294"/>
    </source>
</evidence>
<dbReference type="PANTHER" id="PTHR47999">
    <property type="entry name" value="TRANSCRIPTION FACTOR MYB8-RELATED-RELATED"/>
    <property type="match status" value="1"/>
</dbReference>
<evidence type="ECO:0000256" key="7">
    <source>
        <dbReference type="SAM" id="MobiDB-lite"/>
    </source>
</evidence>
<dbReference type="Gene3D" id="1.10.10.60">
    <property type="entry name" value="Homeodomain-like"/>
    <property type="match status" value="2"/>
</dbReference>
<evidence type="ECO:0000256" key="4">
    <source>
        <dbReference type="ARBA" id="ARBA00023125"/>
    </source>
</evidence>
<evidence type="ECO:0000256" key="3">
    <source>
        <dbReference type="ARBA" id="ARBA00023015"/>
    </source>
</evidence>
<protein>
    <submittedName>
        <fullName evidence="10">Uncharacterized protein</fullName>
    </submittedName>
</protein>
<dbReference type="AlphaFoldDB" id="A0A843WBD4"/>
<proteinExistence type="predicted"/>
<gene>
    <name evidence="10" type="ORF">Taro_037550</name>
</gene>
<dbReference type="Pfam" id="PF00249">
    <property type="entry name" value="Myb_DNA-binding"/>
    <property type="match status" value="2"/>
</dbReference>
<comment type="subcellular location">
    <subcellularLocation>
        <location evidence="1">Nucleus</location>
    </subcellularLocation>
</comment>
<evidence type="ECO:0000259" key="8">
    <source>
        <dbReference type="PROSITE" id="PS50090"/>
    </source>
</evidence>
<comment type="caution">
    <text evidence="10">The sequence shown here is derived from an EMBL/GenBank/DDBJ whole genome shotgun (WGS) entry which is preliminary data.</text>
</comment>
<accession>A0A843WBD4</accession>
<name>A0A843WBD4_COLES</name>
<evidence type="ECO:0000256" key="6">
    <source>
        <dbReference type="ARBA" id="ARBA00023242"/>
    </source>
</evidence>
<dbReference type="GO" id="GO:0005634">
    <property type="term" value="C:nucleus"/>
    <property type="evidence" value="ECO:0007669"/>
    <property type="project" value="UniProtKB-SubCell"/>
</dbReference>
<dbReference type="PROSITE" id="PS51294">
    <property type="entry name" value="HTH_MYB"/>
    <property type="match status" value="2"/>
</dbReference>
<keyword evidence="5" id="KW-0804">Transcription</keyword>
<evidence type="ECO:0000313" key="10">
    <source>
        <dbReference type="EMBL" id="MQM04737.1"/>
    </source>
</evidence>
<reference evidence="10" key="1">
    <citation type="submission" date="2017-07" db="EMBL/GenBank/DDBJ databases">
        <title>Taro Niue Genome Assembly and Annotation.</title>
        <authorList>
            <person name="Atibalentja N."/>
            <person name="Keating K."/>
            <person name="Fields C.J."/>
        </authorList>
    </citation>
    <scope>NUCLEOTIDE SEQUENCE</scope>
    <source>
        <strain evidence="10">Niue_2</strain>
        <tissue evidence="10">Leaf</tissue>
    </source>
</reference>
<dbReference type="EMBL" id="NMUH01003275">
    <property type="protein sequence ID" value="MQM04737.1"/>
    <property type="molecule type" value="Genomic_DNA"/>
</dbReference>
<keyword evidence="6" id="KW-0539">Nucleus</keyword>
<keyword evidence="3" id="KW-0805">Transcription regulation</keyword>
<feature type="domain" description="Myb-like" evidence="8">
    <location>
        <begin position="63"/>
        <end position="113"/>
    </location>
</feature>
<keyword evidence="11" id="KW-1185">Reference proteome</keyword>
<dbReference type="InterPro" id="IPR009057">
    <property type="entry name" value="Homeodomain-like_sf"/>
</dbReference>
<sequence>MGRNPCCSKEEGLNKGAWMAEEDEILVSYIRSHGEGKWRSLPKKAGLNRGGKSCRLRWLNYLRPDIKRGNISEQEEDLIIRLHKLLGNRWSLIAGRLPGRTDNEIKNYWNTTLWRRVQGRPPAATKAKRTAKNRQEKHADQGKLLAEGSRQPPALPEESAKDVTEANITGSSRTAVPEDRQQLGEPMNDEQDPSSATMKSSMSSGKIFQVLGNTSNDSMTGPLDLIGDTCARCPPQRSSLLWVQKGIKKLLMVLPEAWRRATKKTAGGNCPWPTPLMTCFPTEQYSKIG</sequence>
<dbReference type="InterPro" id="IPR001005">
    <property type="entry name" value="SANT/Myb"/>
</dbReference>
<dbReference type="SMART" id="SM00717">
    <property type="entry name" value="SANT"/>
    <property type="match status" value="2"/>
</dbReference>
<evidence type="ECO:0000256" key="2">
    <source>
        <dbReference type="ARBA" id="ARBA00022737"/>
    </source>
</evidence>
<evidence type="ECO:0000256" key="1">
    <source>
        <dbReference type="ARBA" id="ARBA00004123"/>
    </source>
</evidence>
<dbReference type="PANTHER" id="PTHR47999:SF96">
    <property type="entry name" value="TRANSCRIPTION REPRESSOR MYB6-LIKE"/>
    <property type="match status" value="1"/>
</dbReference>
<dbReference type="InterPro" id="IPR017930">
    <property type="entry name" value="Myb_dom"/>
</dbReference>
<dbReference type="PROSITE" id="PS50090">
    <property type="entry name" value="MYB_LIKE"/>
    <property type="match status" value="2"/>
</dbReference>
<keyword evidence="2" id="KW-0677">Repeat</keyword>
<dbReference type="CDD" id="cd00167">
    <property type="entry name" value="SANT"/>
    <property type="match status" value="2"/>
</dbReference>
<dbReference type="FunFam" id="1.10.10.60:FF:000001">
    <property type="entry name" value="MYB-related transcription factor"/>
    <property type="match status" value="1"/>
</dbReference>